<dbReference type="InterPro" id="IPR043550">
    <property type="entry name" value="EHMT1/EHMT2"/>
</dbReference>
<dbReference type="SMART" id="SM00248">
    <property type="entry name" value="ANK"/>
    <property type="match status" value="4"/>
</dbReference>
<reference evidence="2 3" key="1">
    <citation type="submission" date="2021-06" db="EMBL/GenBank/DDBJ databases">
        <authorList>
            <person name="Criscuolo A."/>
        </authorList>
    </citation>
    <scope>NUCLEOTIDE SEQUENCE [LARGE SCALE GENOMIC DNA]</scope>
    <source>
        <strain evidence="3">CIP 111802</strain>
    </source>
</reference>
<keyword evidence="1" id="KW-0040">ANK repeat</keyword>
<name>A0ABM8VU25_9BACL</name>
<dbReference type="EMBL" id="CAJVCE010000041">
    <property type="protein sequence ID" value="CAG7658246.1"/>
    <property type="molecule type" value="Genomic_DNA"/>
</dbReference>
<gene>
    <name evidence="2" type="ORF">PAECIP111802_06993</name>
</gene>
<dbReference type="PROSITE" id="PS50088">
    <property type="entry name" value="ANK_REPEAT"/>
    <property type="match status" value="2"/>
</dbReference>
<dbReference type="InterPro" id="IPR002110">
    <property type="entry name" value="Ankyrin_rpt"/>
</dbReference>
<comment type="caution">
    <text evidence="2">The sequence shown here is derived from an EMBL/GenBank/DDBJ whole genome shotgun (WGS) entry which is preliminary data.</text>
</comment>
<evidence type="ECO:0008006" key="4">
    <source>
        <dbReference type="Google" id="ProtNLM"/>
    </source>
</evidence>
<dbReference type="Proteomes" id="UP000730618">
    <property type="component" value="Unassembled WGS sequence"/>
</dbReference>
<dbReference type="PANTHER" id="PTHR46307:SF4">
    <property type="entry name" value="G9A, ISOFORM B"/>
    <property type="match status" value="1"/>
</dbReference>
<sequence>MKENDYTKFIDTLEKYEYPAGSILPYQVLENALEYNRMDWAFDIIDRYRIDNLNDKDNPIITAAARYGNKSIFEKLITLGVDINAMTHGKTSAVYRAIAFQNYEGIRDLLELGFNMKSYSGGKALRTAAWKGEFEMVRLFVENGADVNFNGADQVFPYCTTPVQMAADGNHFEIVKYLVEHGADVTIRDKYGNRAFLEAQRHNNKEMMDFIKQLEPSIWHEADKRAVELKKMGMPSDIIKWLGNENRRIDLPETCPTEYIEFETIFDVKPIEWKGRVFLDFAKDVENYGGTGFIIWIPDQKCLGSLDVEHEELFIFRGVKWNKFIKRLPVFVNHVLNGQPIDELYK</sequence>
<evidence type="ECO:0000313" key="2">
    <source>
        <dbReference type="EMBL" id="CAG7658246.1"/>
    </source>
</evidence>
<keyword evidence="3" id="KW-1185">Reference proteome</keyword>
<feature type="repeat" description="ANK" evidence="1">
    <location>
        <begin position="120"/>
        <end position="152"/>
    </location>
</feature>
<proteinExistence type="predicted"/>
<evidence type="ECO:0000313" key="3">
    <source>
        <dbReference type="Proteomes" id="UP000730618"/>
    </source>
</evidence>
<dbReference type="RefSeq" id="WP_230415708.1">
    <property type="nucleotide sequence ID" value="NZ_CAJVCE010000041.1"/>
</dbReference>
<dbReference type="PANTHER" id="PTHR46307">
    <property type="entry name" value="G9A, ISOFORM B"/>
    <property type="match status" value="1"/>
</dbReference>
<dbReference type="Pfam" id="PF12796">
    <property type="entry name" value="Ank_2"/>
    <property type="match status" value="1"/>
</dbReference>
<dbReference type="PROSITE" id="PS50297">
    <property type="entry name" value="ANK_REP_REGION"/>
    <property type="match status" value="2"/>
</dbReference>
<accession>A0ABM8VU25</accession>
<feature type="repeat" description="ANK" evidence="1">
    <location>
        <begin position="158"/>
        <end position="190"/>
    </location>
</feature>
<protein>
    <recommendedName>
        <fullName evidence="4">Ankyrin repeat domain-containing protein</fullName>
    </recommendedName>
</protein>
<evidence type="ECO:0000256" key="1">
    <source>
        <dbReference type="PROSITE-ProRule" id="PRU00023"/>
    </source>
</evidence>
<organism evidence="2 3">
    <name type="scientific">Paenibacillus allorhizosphaerae</name>
    <dbReference type="NCBI Taxonomy" id="2849866"/>
    <lineage>
        <taxon>Bacteria</taxon>
        <taxon>Bacillati</taxon>
        <taxon>Bacillota</taxon>
        <taxon>Bacilli</taxon>
        <taxon>Bacillales</taxon>
        <taxon>Paenibacillaceae</taxon>
        <taxon>Paenibacillus</taxon>
    </lineage>
</organism>